<dbReference type="PANTHER" id="PTHR43140:SF1">
    <property type="entry name" value="TYPE I RESTRICTION ENZYME ECOKI SPECIFICITY SUBUNIT"/>
    <property type="match status" value="1"/>
</dbReference>
<dbReference type="SUPFAM" id="SSF116734">
    <property type="entry name" value="DNA methylase specificity domain"/>
    <property type="match status" value="2"/>
</dbReference>
<feature type="domain" description="Type I restriction modification DNA specificity" evidence="4">
    <location>
        <begin position="320"/>
        <end position="420"/>
    </location>
</feature>
<name>A0A5C1YTW6_9PROT</name>
<feature type="domain" description="Type I restriction modification DNA specificity" evidence="4">
    <location>
        <begin position="5"/>
        <end position="167"/>
    </location>
</feature>
<dbReference type="PANTHER" id="PTHR43140">
    <property type="entry name" value="TYPE-1 RESTRICTION ENZYME ECOKI SPECIFICITY PROTEIN"/>
    <property type="match status" value="1"/>
</dbReference>
<dbReference type="Pfam" id="PF01420">
    <property type="entry name" value="Methylase_S"/>
    <property type="match status" value="2"/>
</dbReference>
<comment type="similarity">
    <text evidence="1">Belongs to the type-I restriction system S methylase family.</text>
</comment>
<organism evidence="5 6">
    <name type="scientific">Acetobacter vaccinii</name>
    <dbReference type="NCBI Taxonomy" id="2592655"/>
    <lineage>
        <taxon>Bacteria</taxon>
        <taxon>Pseudomonadati</taxon>
        <taxon>Pseudomonadota</taxon>
        <taxon>Alphaproteobacteria</taxon>
        <taxon>Acetobacterales</taxon>
        <taxon>Acetobacteraceae</taxon>
        <taxon>Acetobacter</taxon>
    </lineage>
</organism>
<gene>
    <name evidence="5" type="ORF">FLP30_13145</name>
</gene>
<dbReference type="CDD" id="cd17515">
    <property type="entry name" value="RMtype1_S_MjaORF132P_Sau1132ORF3780P-TRD1-CR1_like"/>
    <property type="match status" value="1"/>
</dbReference>
<accession>A0A5C1YTW6</accession>
<keyword evidence="5" id="KW-0614">Plasmid</keyword>
<evidence type="ECO:0000256" key="3">
    <source>
        <dbReference type="ARBA" id="ARBA00023125"/>
    </source>
</evidence>
<evidence type="ECO:0000256" key="1">
    <source>
        <dbReference type="ARBA" id="ARBA00010923"/>
    </source>
</evidence>
<keyword evidence="6" id="KW-1185">Reference proteome</keyword>
<keyword evidence="5" id="KW-0540">Nuclease</keyword>
<reference evidence="5 6" key="1">
    <citation type="submission" date="2019-09" db="EMBL/GenBank/DDBJ databases">
        <title>Genome sequencing of strain KACC 21233.</title>
        <authorList>
            <person name="Heo J."/>
            <person name="Kim S.-J."/>
            <person name="Kim J.-S."/>
            <person name="Hong S.-B."/>
            <person name="Kwon S.-W."/>
        </authorList>
    </citation>
    <scope>NUCLEOTIDE SEQUENCE [LARGE SCALE GENOMIC DNA]</scope>
    <source>
        <strain evidence="5 6">KACC 21233</strain>
        <plasmid evidence="5 6">unnamed1</plasmid>
    </source>
</reference>
<evidence type="ECO:0000256" key="2">
    <source>
        <dbReference type="ARBA" id="ARBA00022747"/>
    </source>
</evidence>
<dbReference type="GO" id="GO:0009307">
    <property type="term" value="P:DNA restriction-modification system"/>
    <property type="evidence" value="ECO:0007669"/>
    <property type="project" value="UniProtKB-KW"/>
</dbReference>
<dbReference type="InterPro" id="IPR051212">
    <property type="entry name" value="Type-I_RE_S_subunit"/>
</dbReference>
<keyword evidence="2" id="KW-0680">Restriction system</keyword>
<evidence type="ECO:0000313" key="5">
    <source>
        <dbReference type="EMBL" id="QEO18819.1"/>
    </source>
</evidence>
<dbReference type="GO" id="GO:0003677">
    <property type="term" value="F:DNA binding"/>
    <property type="evidence" value="ECO:0007669"/>
    <property type="project" value="UniProtKB-KW"/>
</dbReference>
<evidence type="ECO:0000313" key="6">
    <source>
        <dbReference type="Proteomes" id="UP000324536"/>
    </source>
</evidence>
<dbReference type="AlphaFoldDB" id="A0A5C1YTW6"/>
<dbReference type="Gene3D" id="3.90.220.20">
    <property type="entry name" value="DNA methylase specificity domains"/>
    <property type="match status" value="2"/>
</dbReference>
<keyword evidence="5" id="KW-0255">Endonuclease</keyword>
<dbReference type="GO" id="GO:0004519">
    <property type="term" value="F:endonuclease activity"/>
    <property type="evidence" value="ECO:0007669"/>
    <property type="project" value="UniProtKB-KW"/>
</dbReference>
<sequence length="487" mass="53600">MSDLPQGWINMTLAEVGRWGSGGTPKASTSSYYGGTIPWIRSGDLPDGLIVGHEITLTVSGIENSAAKWVKGGAVLVAMYGATIGRLGITTYPVTTNQAVAFIEPSSSIDVRYLFENLRFRKPDLVALGQGGAQPNISQEILKAQAFPLAPLREQRRIVAKIDSLTGKSRRARDHLDHIPRLVEKYKQAILAAAFRGDLTRDWREAHDDIIPISQRHHSVEKFRKKAVKIVRRKSPLSIPNHQLPVHWGWLSPDQIADDSSYSLGIGPFGSNLVRTDYRDSGVRLVFVRDVRRGIFGIDDAKYVTTEKANELAPHLVISGDVLITKMGAPPGDTAIYPLGEPPAIITADCIKLRPHPGLTCAKYLMHCIRDEIVKLQLEAITKGVAQQKVSLDGFRQLALPIPPLEEQDEIVSRIETAFRWIDRLAANATSARKLIDQLDQSVLAKAFKGELVPQDLADEPASALLERIRAERAAALKAKRGRKKAA</sequence>
<dbReference type="Proteomes" id="UP000324536">
    <property type="component" value="Plasmid unnamed1"/>
</dbReference>
<dbReference type="EMBL" id="CP043507">
    <property type="protein sequence ID" value="QEO18819.1"/>
    <property type="molecule type" value="Genomic_DNA"/>
</dbReference>
<geneLocation type="plasmid" evidence="5">
    <name>unnamed1</name>
</geneLocation>
<dbReference type="REBASE" id="333059">
    <property type="entry name" value="S.Asp21233III"/>
</dbReference>
<protein>
    <submittedName>
        <fullName evidence="5">Restriction endonuclease</fullName>
    </submittedName>
</protein>
<keyword evidence="3" id="KW-0238">DNA-binding</keyword>
<dbReference type="KEGG" id="acek:FLP30_13145"/>
<evidence type="ECO:0000259" key="4">
    <source>
        <dbReference type="Pfam" id="PF01420"/>
    </source>
</evidence>
<keyword evidence="5" id="KW-0378">Hydrolase</keyword>
<proteinExistence type="inferred from homology"/>
<dbReference type="OrthoDB" id="164285at2"/>
<dbReference type="RefSeq" id="WP_149280475.1">
    <property type="nucleotide sequence ID" value="NZ_CP043507.1"/>
</dbReference>
<dbReference type="InterPro" id="IPR000055">
    <property type="entry name" value="Restrct_endonuc_typeI_TRD"/>
</dbReference>
<dbReference type="InterPro" id="IPR044946">
    <property type="entry name" value="Restrct_endonuc_typeI_TRD_sf"/>
</dbReference>